<feature type="domain" description="Thioredoxin" evidence="1">
    <location>
        <begin position="5"/>
        <end position="164"/>
    </location>
</feature>
<evidence type="ECO:0000313" key="2">
    <source>
        <dbReference type="EMBL" id="TXR53064.1"/>
    </source>
</evidence>
<organism evidence="2 3">
    <name type="scientific">Reinekea thalattae</name>
    <dbReference type="NCBI Taxonomy" id="2593301"/>
    <lineage>
        <taxon>Bacteria</taxon>
        <taxon>Pseudomonadati</taxon>
        <taxon>Pseudomonadota</taxon>
        <taxon>Gammaproteobacteria</taxon>
        <taxon>Oceanospirillales</taxon>
        <taxon>Saccharospirillaceae</taxon>
        <taxon>Reinekea</taxon>
    </lineage>
</organism>
<sequence length="176" mass="19026">MQQKLAAGAVFPNIEVALLGGGHTSLAQATKPYDWRLVVVYRGKHCPKCTGYLKTLNELLPEFHAQNVDVIAVSSDTQEKAAAHMEVIEPTFPVAYGLTIEQMQSLGLYISNPRSAAETDAPFAEPGLFVINADGQVQLVDISNAPFLRPDLAGLAAGIAFIRKPESNYPIRGTYV</sequence>
<dbReference type="Proteomes" id="UP000321764">
    <property type="component" value="Unassembled WGS sequence"/>
</dbReference>
<dbReference type="InterPro" id="IPR036249">
    <property type="entry name" value="Thioredoxin-like_sf"/>
</dbReference>
<protein>
    <submittedName>
        <fullName evidence="2">AhpC/TSA family protein</fullName>
    </submittedName>
</protein>
<evidence type="ECO:0000259" key="1">
    <source>
        <dbReference type="PROSITE" id="PS51352"/>
    </source>
</evidence>
<dbReference type="Gene3D" id="3.40.30.10">
    <property type="entry name" value="Glutaredoxin"/>
    <property type="match status" value="1"/>
</dbReference>
<dbReference type="EMBL" id="VKAD01000001">
    <property type="protein sequence ID" value="TXR53064.1"/>
    <property type="molecule type" value="Genomic_DNA"/>
</dbReference>
<dbReference type="SUPFAM" id="SSF52833">
    <property type="entry name" value="Thioredoxin-like"/>
    <property type="match status" value="1"/>
</dbReference>
<dbReference type="GO" id="GO:0016491">
    <property type="term" value="F:oxidoreductase activity"/>
    <property type="evidence" value="ECO:0007669"/>
    <property type="project" value="InterPro"/>
</dbReference>
<dbReference type="Pfam" id="PF00578">
    <property type="entry name" value="AhpC-TSA"/>
    <property type="match status" value="1"/>
</dbReference>
<dbReference type="PROSITE" id="PS51352">
    <property type="entry name" value="THIOREDOXIN_2"/>
    <property type="match status" value="1"/>
</dbReference>
<reference evidence="2 3" key="1">
    <citation type="submission" date="2019-07" db="EMBL/GenBank/DDBJ databases">
        <title>Reinekea sp. strain SSH23 genome sequencing and assembly.</title>
        <authorList>
            <person name="Kim I."/>
        </authorList>
    </citation>
    <scope>NUCLEOTIDE SEQUENCE [LARGE SCALE GENOMIC DNA]</scope>
    <source>
        <strain evidence="2 3">SSH23</strain>
    </source>
</reference>
<proteinExistence type="predicted"/>
<dbReference type="CDD" id="cd02970">
    <property type="entry name" value="PRX_like2"/>
    <property type="match status" value="1"/>
</dbReference>
<gene>
    <name evidence="2" type="ORF">FME95_00340</name>
</gene>
<dbReference type="InterPro" id="IPR013766">
    <property type="entry name" value="Thioredoxin_domain"/>
</dbReference>
<comment type="caution">
    <text evidence="2">The sequence shown here is derived from an EMBL/GenBank/DDBJ whole genome shotgun (WGS) entry which is preliminary data.</text>
</comment>
<dbReference type="OrthoDB" id="9809746at2"/>
<dbReference type="RefSeq" id="WP_147711955.1">
    <property type="nucleotide sequence ID" value="NZ_VKAD01000001.1"/>
</dbReference>
<dbReference type="AlphaFoldDB" id="A0A5C8Z6Z8"/>
<keyword evidence="3" id="KW-1185">Reference proteome</keyword>
<dbReference type="GO" id="GO:0016209">
    <property type="term" value="F:antioxidant activity"/>
    <property type="evidence" value="ECO:0007669"/>
    <property type="project" value="InterPro"/>
</dbReference>
<name>A0A5C8Z6Z8_9GAMM</name>
<evidence type="ECO:0000313" key="3">
    <source>
        <dbReference type="Proteomes" id="UP000321764"/>
    </source>
</evidence>
<accession>A0A5C8Z6Z8</accession>
<dbReference type="InterPro" id="IPR000866">
    <property type="entry name" value="AhpC/TSA"/>
</dbReference>